<feature type="transmembrane region" description="Helical" evidence="6">
    <location>
        <begin position="46"/>
        <end position="74"/>
    </location>
</feature>
<sequence>MLWSFLSALGGVGIFLFGMFLLTEGLKGLAGKSMRSFLARFTRTPLSGAATGALTTAVIQSSSATTVAAVGFVASGLLTFPQALGIIFGANIGTTITGWMVALLGFKLDLGEVVLPFIFFGALLRLSRRQNVALTGQALAGFSLIFVGIDLMKDGMAAFEGVVTPSVFPPDTMLGRLQLVAIGFAITVVTQSSSAGVAAALAALGAGAISFPQAAALVIGMDVGTTLTALLASVGGGTMARRTGLAHVIYNFMTGVLAFFILGPFATWVTAWTVDGNGQIALVAFHTFFNALGVLLVLPVARPFARLIEWLVPERGTTLSNELDPSLFAEPTLAVEAATHTLFKLNTAVCDHLNQSMGMLTHWPSRPPDHEELEEALLDLQSYLDKMPPLAGNQELGPIVASVLHALDHLFRLLYRCGQFDRTSALGASHRLRRCRSILAGATSKQARPNSPDDFPGLQDLFNRLRTLFREQRKVLRVHLFEAAINGKISDEDAITQVDAMRWLHRVAYHLWRIRVHLNAIEAGTTSLSMHKEARIEIEDD</sequence>
<dbReference type="Proteomes" id="UP000053690">
    <property type="component" value="Unassembled WGS sequence"/>
</dbReference>
<keyword evidence="2" id="KW-1003">Cell membrane</keyword>
<feature type="transmembrane region" description="Helical" evidence="6">
    <location>
        <begin position="6"/>
        <end position="26"/>
    </location>
</feature>
<organism evidence="7 8">
    <name type="scientific">Ruegeria profundi</name>
    <dbReference type="NCBI Taxonomy" id="1685378"/>
    <lineage>
        <taxon>Bacteria</taxon>
        <taxon>Pseudomonadati</taxon>
        <taxon>Pseudomonadota</taxon>
        <taxon>Alphaproteobacteria</taxon>
        <taxon>Rhodobacterales</taxon>
        <taxon>Roseobacteraceae</taxon>
        <taxon>Ruegeria</taxon>
    </lineage>
</organism>
<proteinExistence type="predicted"/>
<evidence type="ECO:0000256" key="5">
    <source>
        <dbReference type="ARBA" id="ARBA00023136"/>
    </source>
</evidence>
<dbReference type="GO" id="GO:0005886">
    <property type="term" value="C:plasma membrane"/>
    <property type="evidence" value="ECO:0007669"/>
    <property type="project" value="UniProtKB-SubCell"/>
</dbReference>
<evidence type="ECO:0000256" key="3">
    <source>
        <dbReference type="ARBA" id="ARBA00022692"/>
    </source>
</evidence>
<feature type="transmembrane region" description="Helical" evidence="6">
    <location>
        <begin position="248"/>
        <end position="274"/>
    </location>
</feature>
<keyword evidence="8" id="KW-1185">Reference proteome</keyword>
<evidence type="ECO:0000313" key="8">
    <source>
        <dbReference type="Proteomes" id="UP000053690"/>
    </source>
</evidence>
<protein>
    <submittedName>
        <fullName evidence="7">Na/Pi cotransporter</fullName>
    </submittedName>
</protein>
<dbReference type="Pfam" id="PF02690">
    <property type="entry name" value="Na_Pi_cotrans"/>
    <property type="match status" value="2"/>
</dbReference>
<keyword evidence="3 6" id="KW-0812">Transmembrane</keyword>
<dbReference type="GO" id="GO:0005436">
    <property type="term" value="F:sodium:phosphate symporter activity"/>
    <property type="evidence" value="ECO:0007669"/>
    <property type="project" value="InterPro"/>
</dbReference>
<dbReference type="PANTHER" id="PTHR10010:SF46">
    <property type="entry name" value="SODIUM-DEPENDENT PHOSPHATE TRANSPORT PROTEIN 2B"/>
    <property type="match status" value="1"/>
</dbReference>
<dbReference type="PANTHER" id="PTHR10010">
    <property type="entry name" value="SOLUTE CARRIER FAMILY 34 SODIUM PHOSPHATE , MEMBER 2-RELATED"/>
    <property type="match status" value="1"/>
</dbReference>
<evidence type="ECO:0000256" key="1">
    <source>
        <dbReference type="ARBA" id="ARBA00004651"/>
    </source>
</evidence>
<dbReference type="AlphaFoldDB" id="A0A0X3TRC8"/>
<reference evidence="8" key="1">
    <citation type="submission" date="2015-12" db="EMBL/GenBank/DDBJ databases">
        <authorList>
            <person name="Zhang G."/>
            <person name="Stingl U."/>
        </authorList>
    </citation>
    <scope>NUCLEOTIDE SEQUENCE [LARGE SCALE GENOMIC DNA]</scope>
    <source>
        <strain evidence="8">ZGT108</strain>
    </source>
</reference>
<dbReference type="NCBIfam" id="NF037997">
    <property type="entry name" value="Na_Pi_symport"/>
    <property type="match status" value="1"/>
</dbReference>
<comment type="caution">
    <text evidence="7">The sequence shown here is derived from an EMBL/GenBank/DDBJ whole genome shotgun (WGS) entry which is preliminary data.</text>
</comment>
<accession>A0A0X3TRC8</accession>
<gene>
    <name evidence="7" type="ORF">AVO44_16885</name>
</gene>
<dbReference type="STRING" id="1685378.AVO44_16885"/>
<dbReference type="OrthoDB" id="9763003at2"/>
<feature type="transmembrane region" description="Helical" evidence="6">
    <location>
        <begin position="132"/>
        <end position="149"/>
    </location>
</feature>
<name>A0A0X3TRC8_9RHOB</name>
<evidence type="ECO:0000256" key="4">
    <source>
        <dbReference type="ARBA" id="ARBA00022989"/>
    </source>
</evidence>
<keyword evidence="4 6" id="KW-1133">Transmembrane helix</keyword>
<dbReference type="InterPro" id="IPR003841">
    <property type="entry name" value="Na/Pi_transpt"/>
</dbReference>
<dbReference type="GO" id="GO:0044341">
    <property type="term" value="P:sodium-dependent phosphate transport"/>
    <property type="evidence" value="ECO:0007669"/>
    <property type="project" value="InterPro"/>
</dbReference>
<evidence type="ECO:0000313" key="7">
    <source>
        <dbReference type="EMBL" id="KUJ77581.1"/>
    </source>
</evidence>
<feature type="transmembrane region" description="Helical" evidence="6">
    <location>
        <begin position="280"/>
        <end position="301"/>
    </location>
</feature>
<dbReference type="EMBL" id="LQBP01000009">
    <property type="protein sequence ID" value="KUJ77581.1"/>
    <property type="molecule type" value="Genomic_DNA"/>
</dbReference>
<feature type="transmembrane region" description="Helical" evidence="6">
    <location>
        <begin position="179"/>
        <end position="209"/>
    </location>
</feature>
<keyword evidence="5 6" id="KW-0472">Membrane</keyword>
<feature type="transmembrane region" description="Helical" evidence="6">
    <location>
        <begin position="108"/>
        <end position="126"/>
    </location>
</feature>
<feature type="transmembrane region" description="Helical" evidence="6">
    <location>
        <begin position="80"/>
        <end position="101"/>
    </location>
</feature>
<comment type="subcellular location">
    <subcellularLocation>
        <location evidence="1">Cell membrane</location>
        <topology evidence="1">Multi-pass membrane protein</topology>
    </subcellularLocation>
</comment>
<dbReference type="RefSeq" id="WP_068339420.1">
    <property type="nucleotide sequence ID" value="NZ_LQBP01000009.1"/>
</dbReference>
<evidence type="ECO:0000256" key="2">
    <source>
        <dbReference type="ARBA" id="ARBA00022475"/>
    </source>
</evidence>
<evidence type="ECO:0000256" key="6">
    <source>
        <dbReference type="SAM" id="Phobius"/>
    </source>
</evidence>
<feature type="transmembrane region" description="Helical" evidence="6">
    <location>
        <begin position="215"/>
        <end position="236"/>
    </location>
</feature>